<evidence type="ECO:0000256" key="3">
    <source>
        <dbReference type="ARBA" id="ARBA00022840"/>
    </source>
</evidence>
<dbReference type="EMBL" id="MU826353">
    <property type="protein sequence ID" value="KAJ7380614.1"/>
    <property type="molecule type" value="Genomic_DNA"/>
</dbReference>
<dbReference type="SMART" id="SM00382">
    <property type="entry name" value="AAA"/>
    <property type="match status" value="1"/>
</dbReference>
<feature type="compositionally biased region" description="Polar residues" evidence="4">
    <location>
        <begin position="91"/>
        <end position="100"/>
    </location>
</feature>
<gene>
    <name evidence="6" type="ORF">OS493_009081</name>
</gene>
<accession>A0A9W9ZGJ8</accession>
<comment type="caution">
    <text evidence="6">The sequence shown here is derived from an EMBL/GenBank/DDBJ whole genome shotgun (WGS) entry which is preliminary data.</text>
</comment>
<dbReference type="OrthoDB" id="5988235at2759"/>
<organism evidence="6 7">
    <name type="scientific">Desmophyllum pertusum</name>
    <dbReference type="NCBI Taxonomy" id="174260"/>
    <lineage>
        <taxon>Eukaryota</taxon>
        <taxon>Metazoa</taxon>
        <taxon>Cnidaria</taxon>
        <taxon>Anthozoa</taxon>
        <taxon>Hexacorallia</taxon>
        <taxon>Scleractinia</taxon>
        <taxon>Caryophylliina</taxon>
        <taxon>Caryophylliidae</taxon>
        <taxon>Desmophyllum</taxon>
    </lineage>
</organism>
<sequence>MNNDLRSVLGNLSREIDVANSLLQNQDSSGSPSLANALGNARDTVRSLQSDSTLRNNISRSFTRSPSASTSGSTNRTTLPSVARGPGPSHRFNSSRQSTVPYGRRPRAREPRRYDMKLLVVDFIPELFAASSKGNISNYRGDAVIETPFFIMEDQTAVAVKNKVMAVIKNQYDDYGGQFVFASRRNRNFLSIAGEQDLDARGVHTLKGSGCVYVVLDTPVGPTDEEGFQEEDPTTETIQPVPVSARVSEERSRQFRQETLRSLLDHNASSNTDVRETVPVVDDSVPTSMFFVGHNEDIHLKDSGLKETGFMNPDKRKSSLISVLAILQWIKPFMTLVSRGGSEFLTSILKCYGVRGIADFRVNEILDSLTSLGISAESRSVMMDPNYVLQRMLQIIFETEEEKGTLTSIFGGKMAIRTTLNSSQSEEIIFEEDNQESSSPAMMFNLKMPRESSSTVTPPRLRDLLNESLKHGQPIPFSSWKDAWKEKYSGQNTAEGSESDPCAINYQTWTDCPDCLIVGLNRASKQRSWNTKLVSLDSNIPVADLLKPEDETLHSINDLSESYKLFGLIVKSEGDRVYACVKTEAESDKCFYVRSWSAIKKPGVPPADTRDEILKSIGNDEDCIIIQDTVQHEAVLHRMEKAMNGFIGLDSLKEQFLRFTRTQLQNDRRKRLGRRIREDTPLHLVFAGNPGTGKTTFARRVAEVQRSALVGQYLGSTTEKTKGVIKEARGGVLFVDEAYRLIPTAGGKDFGREAIEETDGGYERQMEKFLDVNPGLRSRIYRRFVFPDYTPAELGEIFYMKAREKGFSINDDVDVSSILSVHTTPEQRKNMNARLVRILLQESIEESSNRVPLNAPLDQLMEIKESDIVAACSSLPSYSVDEGD</sequence>
<dbReference type="Gene3D" id="1.10.8.60">
    <property type="match status" value="1"/>
</dbReference>
<evidence type="ECO:0000256" key="4">
    <source>
        <dbReference type="SAM" id="MobiDB-lite"/>
    </source>
</evidence>
<feature type="compositionally biased region" description="Polar residues" evidence="4">
    <location>
        <begin position="46"/>
        <end position="80"/>
    </location>
</feature>
<reference evidence="6" key="1">
    <citation type="submission" date="2023-01" db="EMBL/GenBank/DDBJ databases">
        <title>Genome assembly of the deep-sea coral Lophelia pertusa.</title>
        <authorList>
            <person name="Herrera S."/>
            <person name="Cordes E."/>
        </authorList>
    </citation>
    <scope>NUCLEOTIDE SEQUENCE</scope>
    <source>
        <strain evidence="6">USNM1676648</strain>
        <tissue evidence="6">Polyp</tissue>
    </source>
</reference>
<dbReference type="PANTHER" id="PTHR43392:SF2">
    <property type="entry name" value="AAA-TYPE ATPASE FAMILY PROTEIN _ ANKYRIN REPEAT FAMILY PROTEIN"/>
    <property type="match status" value="1"/>
</dbReference>
<proteinExistence type="inferred from homology"/>
<dbReference type="Pfam" id="PF00004">
    <property type="entry name" value="AAA"/>
    <property type="match status" value="1"/>
</dbReference>
<feature type="region of interest" description="Disordered" evidence="4">
    <location>
        <begin position="23"/>
        <end position="109"/>
    </location>
</feature>
<dbReference type="PRINTS" id="PR00819">
    <property type="entry name" value="CBXCFQXSUPER"/>
</dbReference>
<evidence type="ECO:0000256" key="1">
    <source>
        <dbReference type="ARBA" id="ARBA00010378"/>
    </source>
</evidence>
<dbReference type="Proteomes" id="UP001163046">
    <property type="component" value="Unassembled WGS sequence"/>
</dbReference>
<comment type="similarity">
    <text evidence="1">Belongs to the CbxX/CfxQ family.</text>
</comment>
<dbReference type="InterPro" id="IPR003959">
    <property type="entry name" value="ATPase_AAA_core"/>
</dbReference>
<dbReference type="AlphaFoldDB" id="A0A9W9ZGJ8"/>
<dbReference type="InterPro" id="IPR027417">
    <property type="entry name" value="P-loop_NTPase"/>
</dbReference>
<dbReference type="SUPFAM" id="SSF52540">
    <property type="entry name" value="P-loop containing nucleoside triphosphate hydrolases"/>
    <property type="match status" value="1"/>
</dbReference>
<keyword evidence="2" id="KW-0547">Nucleotide-binding</keyword>
<protein>
    <recommendedName>
        <fullName evidence="5">AAA+ ATPase domain-containing protein</fullName>
    </recommendedName>
</protein>
<feature type="compositionally biased region" description="Polar residues" evidence="4">
    <location>
        <begin position="23"/>
        <end position="34"/>
    </location>
</feature>
<dbReference type="InterPro" id="IPR050773">
    <property type="entry name" value="CbxX/CfxQ_RuBisCO_ESX"/>
</dbReference>
<dbReference type="Gene3D" id="3.40.50.300">
    <property type="entry name" value="P-loop containing nucleotide triphosphate hydrolases"/>
    <property type="match status" value="1"/>
</dbReference>
<name>A0A9W9ZGJ8_9CNID</name>
<dbReference type="InterPro" id="IPR000641">
    <property type="entry name" value="CbxX/CfxQ"/>
</dbReference>
<keyword evidence="7" id="KW-1185">Reference proteome</keyword>
<keyword evidence="3" id="KW-0067">ATP-binding</keyword>
<feature type="domain" description="AAA+ ATPase" evidence="5">
    <location>
        <begin position="680"/>
        <end position="845"/>
    </location>
</feature>
<evidence type="ECO:0000259" key="5">
    <source>
        <dbReference type="SMART" id="SM00382"/>
    </source>
</evidence>
<evidence type="ECO:0000256" key="2">
    <source>
        <dbReference type="ARBA" id="ARBA00022741"/>
    </source>
</evidence>
<evidence type="ECO:0000313" key="6">
    <source>
        <dbReference type="EMBL" id="KAJ7380614.1"/>
    </source>
</evidence>
<evidence type="ECO:0000313" key="7">
    <source>
        <dbReference type="Proteomes" id="UP001163046"/>
    </source>
</evidence>
<dbReference type="GO" id="GO:0016887">
    <property type="term" value="F:ATP hydrolysis activity"/>
    <property type="evidence" value="ECO:0007669"/>
    <property type="project" value="InterPro"/>
</dbReference>
<dbReference type="CDD" id="cd00009">
    <property type="entry name" value="AAA"/>
    <property type="match status" value="1"/>
</dbReference>
<dbReference type="PANTHER" id="PTHR43392">
    <property type="entry name" value="AAA-TYPE ATPASE FAMILY PROTEIN / ANKYRIN REPEAT FAMILY PROTEIN"/>
    <property type="match status" value="1"/>
</dbReference>
<dbReference type="GO" id="GO:0005524">
    <property type="term" value="F:ATP binding"/>
    <property type="evidence" value="ECO:0007669"/>
    <property type="project" value="UniProtKB-KW"/>
</dbReference>
<dbReference type="InterPro" id="IPR003593">
    <property type="entry name" value="AAA+_ATPase"/>
</dbReference>